<evidence type="ECO:0000313" key="10">
    <source>
        <dbReference type="Proteomes" id="UP000326837"/>
    </source>
</evidence>
<dbReference type="PANTHER" id="PTHR42945:SF1">
    <property type="entry name" value="HISTIDINE BIOSYNTHESIS BIFUNCTIONAL PROTEIN HIS7"/>
    <property type="match status" value="1"/>
</dbReference>
<comment type="pathway">
    <text evidence="2 8">Amino-acid biosynthesis; L-histidine biosynthesis; L-histidine from 5-phospho-alpha-D-ribose 1-diphosphate: step 2/9.</text>
</comment>
<dbReference type="UniPathway" id="UPA00031">
    <property type="reaction ID" value="UER00007"/>
</dbReference>
<name>A0A5K7XBA8_9BACT</name>
<dbReference type="Proteomes" id="UP000326837">
    <property type="component" value="Chromosome"/>
</dbReference>
<evidence type="ECO:0000256" key="4">
    <source>
        <dbReference type="ARBA" id="ARBA00022741"/>
    </source>
</evidence>
<accession>A0A5K7XBA8</accession>
<dbReference type="NCBIfam" id="TIGR03188">
    <property type="entry name" value="histidine_hisI"/>
    <property type="match status" value="1"/>
</dbReference>
<reference evidence="10" key="1">
    <citation type="submission" date="2019-10" db="EMBL/GenBank/DDBJ databases">
        <title>Lacipirellula parvula gen. nov., sp. nov., representing a lineage of planctomycetes widespread in freshwater anoxic habitats, and description of the family Lacipirellulaceae.</title>
        <authorList>
            <person name="Dedysh S.N."/>
            <person name="Kulichevskaya I.S."/>
            <person name="Beletsky A.V."/>
            <person name="Rakitin A.L."/>
            <person name="Mardanov A.V."/>
            <person name="Ivanova A.A."/>
            <person name="Saltykova V.X."/>
            <person name="Rijpstra W.I.C."/>
            <person name="Sinninghe Damste J.S."/>
            <person name="Ravin N.V."/>
        </authorList>
    </citation>
    <scope>NUCLEOTIDE SEQUENCE [LARGE SCALE GENOMIC DNA]</scope>
    <source>
        <strain evidence="10">PX69</strain>
    </source>
</reference>
<keyword evidence="5 8" id="KW-0378">Hydrolase</keyword>
<evidence type="ECO:0000256" key="7">
    <source>
        <dbReference type="ARBA" id="ARBA00023102"/>
    </source>
</evidence>
<dbReference type="CDD" id="cd11534">
    <property type="entry name" value="NTP-PPase_HisIE_like"/>
    <property type="match status" value="1"/>
</dbReference>
<dbReference type="Pfam" id="PF01503">
    <property type="entry name" value="PRA-PH"/>
    <property type="match status" value="1"/>
</dbReference>
<proteinExistence type="inferred from homology"/>
<dbReference type="SUPFAM" id="SSF101386">
    <property type="entry name" value="all-alpha NTP pyrophosphatases"/>
    <property type="match status" value="1"/>
</dbReference>
<evidence type="ECO:0000256" key="8">
    <source>
        <dbReference type="HAMAP-Rule" id="MF_01020"/>
    </source>
</evidence>
<keyword evidence="10" id="KW-1185">Reference proteome</keyword>
<evidence type="ECO:0000256" key="3">
    <source>
        <dbReference type="ARBA" id="ARBA00022605"/>
    </source>
</evidence>
<dbReference type="InterPro" id="IPR008179">
    <property type="entry name" value="HisE"/>
</dbReference>
<dbReference type="EMBL" id="AP021861">
    <property type="protein sequence ID" value="BBO31636.1"/>
    <property type="molecule type" value="Genomic_DNA"/>
</dbReference>
<dbReference type="RefSeq" id="WP_152097744.1">
    <property type="nucleotide sequence ID" value="NZ_AP021861.1"/>
</dbReference>
<dbReference type="PANTHER" id="PTHR42945">
    <property type="entry name" value="HISTIDINE BIOSYNTHESIS BIFUNCTIONAL PROTEIN"/>
    <property type="match status" value="1"/>
</dbReference>
<keyword evidence="6 8" id="KW-0067">ATP-binding</keyword>
<comment type="similarity">
    <text evidence="8">Belongs to the PRA-PH family.</text>
</comment>
<evidence type="ECO:0000256" key="1">
    <source>
        <dbReference type="ARBA" id="ARBA00001460"/>
    </source>
</evidence>
<keyword evidence="8" id="KW-0963">Cytoplasm</keyword>
<dbReference type="AlphaFoldDB" id="A0A5K7XBA8"/>
<keyword evidence="4 8" id="KW-0547">Nucleotide-binding</keyword>
<comment type="catalytic activity">
    <reaction evidence="1 8">
        <text>1-(5-phospho-beta-D-ribosyl)-ATP + H2O = 1-(5-phospho-beta-D-ribosyl)-5'-AMP + diphosphate + H(+)</text>
        <dbReference type="Rhea" id="RHEA:22828"/>
        <dbReference type="ChEBI" id="CHEBI:15377"/>
        <dbReference type="ChEBI" id="CHEBI:15378"/>
        <dbReference type="ChEBI" id="CHEBI:33019"/>
        <dbReference type="ChEBI" id="CHEBI:59457"/>
        <dbReference type="ChEBI" id="CHEBI:73183"/>
        <dbReference type="EC" id="3.6.1.31"/>
    </reaction>
</comment>
<evidence type="ECO:0000256" key="2">
    <source>
        <dbReference type="ARBA" id="ARBA00005204"/>
    </source>
</evidence>
<dbReference type="InterPro" id="IPR021130">
    <property type="entry name" value="PRib-ATP_PPHydrolase-like"/>
</dbReference>
<keyword evidence="7 8" id="KW-0368">Histidine biosynthesis</keyword>
<dbReference type="KEGG" id="lpav:PLANPX_1248"/>
<gene>
    <name evidence="8" type="primary">hisE</name>
    <name evidence="9" type="ORF">PLANPX_1248</name>
</gene>
<sequence>MRPLDQLEATIRQRQQAGEADKSYTAKLLAGGVAKIGPKVTEEAAEVVEAAAEPDEAGREHTIREAADVVYHLMVLMAARGVELAEVECELARRFGMSGLEEKASRGPVNQ</sequence>
<evidence type="ECO:0000256" key="6">
    <source>
        <dbReference type="ARBA" id="ARBA00022840"/>
    </source>
</evidence>
<dbReference type="Gene3D" id="1.10.287.1080">
    <property type="entry name" value="MazG-like"/>
    <property type="match status" value="1"/>
</dbReference>
<dbReference type="GO" id="GO:0005524">
    <property type="term" value="F:ATP binding"/>
    <property type="evidence" value="ECO:0007669"/>
    <property type="project" value="UniProtKB-KW"/>
</dbReference>
<dbReference type="GO" id="GO:0004636">
    <property type="term" value="F:phosphoribosyl-ATP diphosphatase activity"/>
    <property type="evidence" value="ECO:0007669"/>
    <property type="project" value="UniProtKB-UniRule"/>
</dbReference>
<protein>
    <recommendedName>
        <fullName evidence="8">Phosphoribosyl-ATP pyrophosphatase</fullName>
        <shortName evidence="8">PRA-PH</shortName>
        <ecNumber evidence="8">3.6.1.31</ecNumber>
    </recommendedName>
</protein>
<comment type="subcellular location">
    <subcellularLocation>
        <location evidence="8">Cytoplasm</location>
    </subcellularLocation>
</comment>
<evidence type="ECO:0000313" key="9">
    <source>
        <dbReference type="EMBL" id="BBO31636.1"/>
    </source>
</evidence>
<dbReference type="EC" id="3.6.1.31" evidence="8"/>
<keyword evidence="3 8" id="KW-0028">Amino-acid biosynthesis</keyword>
<organism evidence="9 10">
    <name type="scientific">Lacipirellula parvula</name>
    <dbReference type="NCBI Taxonomy" id="2650471"/>
    <lineage>
        <taxon>Bacteria</taxon>
        <taxon>Pseudomonadati</taxon>
        <taxon>Planctomycetota</taxon>
        <taxon>Planctomycetia</taxon>
        <taxon>Pirellulales</taxon>
        <taxon>Lacipirellulaceae</taxon>
        <taxon>Lacipirellula</taxon>
    </lineage>
</organism>
<evidence type="ECO:0000256" key="5">
    <source>
        <dbReference type="ARBA" id="ARBA00022801"/>
    </source>
</evidence>
<dbReference type="GO" id="GO:0000105">
    <property type="term" value="P:L-histidine biosynthetic process"/>
    <property type="evidence" value="ECO:0007669"/>
    <property type="project" value="UniProtKB-UniRule"/>
</dbReference>
<dbReference type="GO" id="GO:0005737">
    <property type="term" value="C:cytoplasm"/>
    <property type="evidence" value="ECO:0007669"/>
    <property type="project" value="UniProtKB-SubCell"/>
</dbReference>
<dbReference type="HAMAP" id="MF_01020">
    <property type="entry name" value="HisE"/>
    <property type="match status" value="1"/>
</dbReference>